<protein>
    <submittedName>
        <fullName evidence="2">Uncharacterized protein</fullName>
    </submittedName>
</protein>
<feature type="compositionally biased region" description="Low complexity" evidence="1">
    <location>
        <begin position="584"/>
        <end position="593"/>
    </location>
</feature>
<dbReference type="Proteomes" id="UP000252985">
    <property type="component" value="Plasmid pCBA1112-01"/>
</dbReference>
<feature type="region of interest" description="Disordered" evidence="1">
    <location>
        <begin position="430"/>
        <end position="474"/>
    </location>
</feature>
<dbReference type="GeneID" id="37285325"/>
<gene>
    <name evidence="2" type="ORF">DU484_00065</name>
</gene>
<feature type="compositionally biased region" description="Basic and acidic residues" evidence="1">
    <location>
        <begin position="560"/>
        <end position="575"/>
    </location>
</feature>
<evidence type="ECO:0000313" key="3">
    <source>
        <dbReference type="Proteomes" id="UP000252985"/>
    </source>
</evidence>
<dbReference type="KEGG" id="haq:DU484_00065"/>
<keyword evidence="2" id="KW-0614">Plasmid</keyword>
<dbReference type="RefSeq" id="WP_114604698.1">
    <property type="nucleotide sequence ID" value="NZ_CP031147.1"/>
</dbReference>
<sequence>MRDGRTLRGVRVVAVTLVVVAALVTTAAGTPTLDVRIDGQDVRDGDELVVTGDPSVRVEATANGSLRRVEILVNRSVRQSFTPDSESVMELVELDLDDGKHEISVRTVTESGEERQLTVTVTKDSTGPKILYTSPFQSSTNPGTETVDHANVTLAADLEDQSGIKRVRIRHTYEWIFAGQSEVTRDTYRIDDPGERFSQPMLLGLGENTVVVEAVDVNGQRRRHEMTIDVVDAQLPAIDIDRFEQDGGRIHVAGTVTDNVKFNSLSYRLVGTSQESFVLNPTTKEPARERLATDFEFTADVGEGETVRIVATDVAGNERVRELPFDYRGHLEPTVELEHEIATGYEGEVAFSGEVSDSRVTRVVLESVGPDGETIETLTPYEGDTRERVGFQGRIGAAPDETTLVVYVTDVRGGEHREAFRVDTTGLLTPTAASTPAPTLTPTLTSTQTATPASDGAAAMATETPTPTEEGGGSSLLSGLPGLPVLVALTVLVSVFTVGWKARAELAAVGKGVAEQAWNVGLWIGGGAAALTDWTAWVVGEARSAIGGLVGERLSGLDADRVNSSKEDDRTERRPYASLDDSDAGAAGATGPDTTEKMRSLGELVSLDPDEFDVHDAERLVEAIDADDTETVVQATECLGDLAVARPDLVSDAGAVGPVRDLRFTGNEAEQEAANRAVEKFRQAALV</sequence>
<evidence type="ECO:0000256" key="1">
    <source>
        <dbReference type="SAM" id="MobiDB-lite"/>
    </source>
</evidence>
<reference evidence="2 3" key="1">
    <citation type="submission" date="2018-07" db="EMBL/GenBank/DDBJ databases">
        <title>Genome sequences of Haloplanus sp. CBA1112.</title>
        <authorList>
            <person name="Kim Y.B."/>
            <person name="Roh S.W."/>
        </authorList>
    </citation>
    <scope>NUCLEOTIDE SEQUENCE [LARGE SCALE GENOMIC DNA]</scope>
    <source>
        <strain evidence="2 3">CBA1112</strain>
        <plasmid evidence="3">pcba1112-01</plasmid>
    </source>
</reference>
<accession>A0A345E852</accession>
<evidence type="ECO:0000313" key="2">
    <source>
        <dbReference type="EMBL" id="AXG08374.1"/>
    </source>
</evidence>
<geneLocation type="plasmid" evidence="3">
    <name>pcba1112-01</name>
</geneLocation>
<name>A0A345E852_9EURY</name>
<proteinExistence type="predicted"/>
<dbReference type="AlphaFoldDB" id="A0A345E852"/>
<feature type="region of interest" description="Disordered" evidence="1">
    <location>
        <begin position="560"/>
        <end position="596"/>
    </location>
</feature>
<dbReference type="EMBL" id="CP031147">
    <property type="protein sequence ID" value="AXG08374.1"/>
    <property type="molecule type" value="Genomic_DNA"/>
</dbReference>
<organism evidence="2 3">
    <name type="scientific">Haloplanus rubicundus</name>
    <dbReference type="NCBI Taxonomy" id="1547898"/>
    <lineage>
        <taxon>Archaea</taxon>
        <taxon>Methanobacteriati</taxon>
        <taxon>Methanobacteriota</taxon>
        <taxon>Stenosarchaea group</taxon>
        <taxon>Halobacteria</taxon>
        <taxon>Halobacteriales</taxon>
        <taxon>Haloferacaceae</taxon>
        <taxon>Haloplanus</taxon>
    </lineage>
</organism>